<feature type="repeat" description="ANK" evidence="3">
    <location>
        <begin position="207"/>
        <end position="239"/>
    </location>
</feature>
<evidence type="ECO:0000256" key="3">
    <source>
        <dbReference type="PROSITE-ProRule" id="PRU00023"/>
    </source>
</evidence>
<sequence>MNHAVDQQLIEAVQTGDEVAVVQALTDGADPNAAASRYRGSVLIEAARSGKLGIVGLLVDAGARIGPFGYFHVTPLRVAVLEAHTGVVQYFIAQGALQAEPTTRTSVLTEAVSYTRHRPRPAALATLRVLLEAGATPHPGEEAPLITAVMRSVAPVVLRLLLMSGANVNQRRSDGTPALVIAARRGDHAAVDVLLQAGAEVDIPDPQGRTALMHAIERNEQPVIAALLLAGAAIDTVSTDGMTALELARGWQHQNVQFMLGEHHAGLDDVPIIRTVVRITPTGVRLTSDPRMLRLLASVIDIVLDDLGDDEWATRTGVDADTPRTVALRLRNQLVQADNASWQQLDVTAGELAATRSALVELAYGTTRVPPTGTSRLEVVDLLEELNRQLGQW</sequence>
<evidence type="ECO:0008006" key="6">
    <source>
        <dbReference type="Google" id="ProtNLM"/>
    </source>
</evidence>
<keyword evidence="5" id="KW-1185">Reference proteome</keyword>
<evidence type="ECO:0000313" key="4">
    <source>
        <dbReference type="EMBL" id="GIH19351.1"/>
    </source>
</evidence>
<evidence type="ECO:0000313" key="5">
    <source>
        <dbReference type="Proteomes" id="UP000642748"/>
    </source>
</evidence>
<protein>
    <recommendedName>
        <fullName evidence="6">Ankyrin repeat-containing protein</fullName>
    </recommendedName>
</protein>
<dbReference type="PANTHER" id="PTHR24171:SF8">
    <property type="entry name" value="BRCA1-ASSOCIATED RING DOMAIN PROTEIN 1"/>
    <property type="match status" value="1"/>
</dbReference>
<dbReference type="PROSITE" id="PS50297">
    <property type="entry name" value="ANK_REP_REGION"/>
    <property type="match status" value="1"/>
</dbReference>
<dbReference type="InterPro" id="IPR002110">
    <property type="entry name" value="Ankyrin_rpt"/>
</dbReference>
<dbReference type="SMART" id="SM00248">
    <property type="entry name" value="ANK"/>
    <property type="match status" value="8"/>
</dbReference>
<dbReference type="GO" id="GO:0004842">
    <property type="term" value="F:ubiquitin-protein transferase activity"/>
    <property type="evidence" value="ECO:0007669"/>
    <property type="project" value="TreeGrafter"/>
</dbReference>
<comment type="caution">
    <text evidence="4">The sequence shown here is derived from an EMBL/GenBank/DDBJ whole genome shotgun (WGS) entry which is preliminary data.</text>
</comment>
<feature type="repeat" description="ANK" evidence="3">
    <location>
        <begin position="174"/>
        <end position="206"/>
    </location>
</feature>
<dbReference type="Proteomes" id="UP000642748">
    <property type="component" value="Unassembled WGS sequence"/>
</dbReference>
<organism evidence="4 5">
    <name type="scientific">Rugosimonospora africana</name>
    <dbReference type="NCBI Taxonomy" id="556532"/>
    <lineage>
        <taxon>Bacteria</taxon>
        <taxon>Bacillati</taxon>
        <taxon>Actinomycetota</taxon>
        <taxon>Actinomycetes</taxon>
        <taxon>Micromonosporales</taxon>
        <taxon>Micromonosporaceae</taxon>
        <taxon>Rugosimonospora</taxon>
    </lineage>
</organism>
<dbReference type="Pfam" id="PF12796">
    <property type="entry name" value="Ank_2"/>
    <property type="match status" value="1"/>
</dbReference>
<keyword evidence="2 3" id="KW-0040">ANK repeat</keyword>
<dbReference type="RefSeq" id="WP_203922818.1">
    <property type="nucleotide sequence ID" value="NZ_BONZ01000080.1"/>
</dbReference>
<proteinExistence type="predicted"/>
<gene>
    <name evidence="4" type="ORF">Raf01_75230</name>
</gene>
<name>A0A8J3QZB9_9ACTN</name>
<evidence type="ECO:0000256" key="1">
    <source>
        <dbReference type="ARBA" id="ARBA00022737"/>
    </source>
</evidence>
<accession>A0A8J3QZB9</accession>
<dbReference type="AlphaFoldDB" id="A0A8J3QZB9"/>
<evidence type="ECO:0000256" key="2">
    <source>
        <dbReference type="ARBA" id="ARBA00023043"/>
    </source>
</evidence>
<dbReference type="PANTHER" id="PTHR24171">
    <property type="entry name" value="ANKYRIN REPEAT DOMAIN-CONTAINING PROTEIN 39-RELATED"/>
    <property type="match status" value="1"/>
</dbReference>
<dbReference type="EMBL" id="BONZ01000080">
    <property type="protein sequence ID" value="GIH19351.1"/>
    <property type="molecule type" value="Genomic_DNA"/>
</dbReference>
<dbReference type="SUPFAM" id="SSF48403">
    <property type="entry name" value="Ankyrin repeat"/>
    <property type="match status" value="1"/>
</dbReference>
<reference evidence="4" key="1">
    <citation type="submission" date="2021-01" db="EMBL/GenBank/DDBJ databases">
        <title>Whole genome shotgun sequence of Rugosimonospora africana NBRC 104875.</title>
        <authorList>
            <person name="Komaki H."/>
            <person name="Tamura T."/>
        </authorList>
    </citation>
    <scope>NUCLEOTIDE SEQUENCE</scope>
    <source>
        <strain evidence="4">NBRC 104875</strain>
    </source>
</reference>
<dbReference type="GO" id="GO:0085020">
    <property type="term" value="P:protein K6-linked ubiquitination"/>
    <property type="evidence" value="ECO:0007669"/>
    <property type="project" value="TreeGrafter"/>
</dbReference>
<keyword evidence="1" id="KW-0677">Repeat</keyword>
<dbReference type="Gene3D" id="1.25.40.20">
    <property type="entry name" value="Ankyrin repeat-containing domain"/>
    <property type="match status" value="2"/>
</dbReference>
<dbReference type="PROSITE" id="PS50088">
    <property type="entry name" value="ANK_REPEAT"/>
    <property type="match status" value="2"/>
</dbReference>
<dbReference type="InterPro" id="IPR036770">
    <property type="entry name" value="Ankyrin_rpt-contain_sf"/>
</dbReference>